<dbReference type="GO" id="GO:0042158">
    <property type="term" value="P:lipoprotein biosynthetic process"/>
    <property type="evidence" value="ECO:0007669"/>
    <property type="project" value="InterPro"/>
</dbReference>
<reference evidence="2 3" key="1">
    <citation type="submission" date="2018-09" db="EMBL/GenBank/DDBJ databases">
        <title>Discovery and Ecogenomic Context for Candidatus Cryosericales, a Global Caldiserica Order Active in Thawing Permafrost.</title>
        <authorList>
            <person name="Martinez M.A."/>
            <person name="Woodcroft B.J."/>
            <person name="Ignacio Espinoza J.C."/>
            <person name="Zayed A."/>
            <person name="Singleton C.M."/>
            <person name="Boyd J."/>
            <person name="Li Y.-F."/>
            <person name="Purvine S."/>
            <person name="Maughan H."/>
            <person name="Hodgkins S.B."/>
            <person name="Anderson D."/>
            <person name="Sederholm M."/>
            <person name="Temperton B."/>
            <person name="Saleska S.R."/>
            <person name="Tyson G.W."/>
            <person name="Rich V.I."/>
        </authorList>
    </citation>
    <scope>NUCLEOTIDE SEQUENCE [LARGE SCALE GENOMIC DNA]</scope>
    <source>
        <strain evidence="2 3">SMC5</strain>
    </source>
</reference>
<dbReference type="GO" id="GO:0008961">
    <property type="term" value="F:phosphatidylglycerol-prolipoprotein diacylglyceryl transferase activity"/>
    <property type="evidence" value="ECO:0007669"/>
    <property type="project" value="InterPro"/>
</dbReference>
<comment type="caution">
    <text evidence="2">The sequence shown here is derived from an EMBL/GenBank/DDBJ whole genome shotgun (WGS) entry which is preliminary data.</text>
</comment>
<evidence type="ECO:0000313" key="3">
    <source>
        <dbReference type="Proteomes" id="UP000266489"/>
    </source>
</evidence>
<name>A0A398DSP0_9BACT</name>
<keyword evidence="2" id="KW-0449">Lipoprotein</keyword>
<feature type="transmembrane region" description="Helical" evidence="1">
    <location>
        <begin position="13"/>
        <end position="33"/>
    </location>
</feature>
<organism evidence="2 3">
    <name type="scientific">Candidatus Cryosericum odellii</name>
    <dbReference type="NCBI Taxonomy" id="2290917"/>
    <lineage>
        <taxon>Bacteria</taxon>
        <taxon>Pseudomonadati</taxon>
        <taxon>Caldisericota/Cryosericota group</taxon>
        <taxon>Candidatus Cryosericota</taxon>
        <taxon>Candidatus Cryosericia</taxon>
        <taxon>Candidatus Cryosericales</taxon>
        <taxon>Candidatus Cryosericaceae</taxon>
        <taxon>Candidatus Cryosericum</taxon>
    </lineage>
</organism>
<protein>
    <submittedName>
        <fullName evidence="2">Prolipoprotein diacylglyceryl transferase</fullName>
    </submittedName>
</protein>
<dbReference type="GO" id="GO:0005886">
    <property type="term" value="C:plasma membrane"/>
    <property type="evidence" value="ECO:0007669"/>
    <property type="project" value="InterPro"/>
</dbReference>
<feature type="non-terminal residue" evidence="2">
    <location>
        <position position="46"/>
    </location>
</feature>
<dbReference type="AlphaFoldDB" id="A0A398DSP0"/>
<dbReference type="Pfam" id="PF01790">
    <property type="entry name" value="LGT"/>
    <property type="match status" value="1"/>
</dbReference>
<dbReference type="RefSeq" id="WP_165848936.1">
    <property type="nucleotide sequence ID" value="NZ_QXIU01000067.1"/>
</dbReference>
<dbReference type="EMBL" id="QXIU01000067">
    <property type="protein sequence ID" value="RIE13711.1"/>
    <property type="molecule type" value="Genomic_DNA"/>
</dbReference>
<keyword evidence="1" id="KW-0472">Membrane</keyword>
<keyword evidence="2" id="KW-0808">Transferase</keyword>
<accession>A0A398DSP0</accession>
<sequence length="46" mass="5144">MHPIAFVIGSLTIRWYGIMVVLAIAVGVTAMYFESRRQGINADYVL</sequence>
<proteinExistence type="predicted"/>
<evidence type="ECO:0000256" key="1">
    <source>
        <dbReference type="SAM" id="Phobius"/>
    </source>
</evidence>
<gene>
    <name evidence="2" type="ORF">SMC5_02545</name>
</gene>
<keyword evidence="1" id="KW-1133">Transmembrane helix</keyword>
<evidence type="ECO:0000313" key="2">
    <source>
        <dbReference type="EMBL" id="RIE13711.1"/>
    </source>
</evidence>
<dbReference type="InterPro" id="IPR001640">
    <property type="entry name" value="Lgt"/>
</dbReference>
<keyword evidence="1" id="KW-0812">Transmembrane</keyword>
<dbReference type="Proteomes" id="UP000266489">
    <property type="component" value="Unassembled WGS sequence"/>
</dbReference>